<dbReference type="SUPFAM" id="SSF56672">
    <property type="entry name" value="DNA/RNA polymerases"/>
    <property type="match status" value="1"/>
</dbReference>
<organism evidence="5 6">
    <name type="scientific">Paspalum notatum var. saurae</name>
    <dbReference type="NCBI Taxonomy" id="547442"/>
    <lineage>
        <taxon>Eukaryota</taxon>
        <taxon>Viridiplantae</taxon>
        <taxon>Streptophyta</taxon>
        <taxon>Embryophyta</taxon>
        <taxon>Tracheophyta</taxon>
        <taxon>Spermatophyta</taxon>
        <taxon>Magnoliopsida</taxon>
        <taxon>Liliopsida</taxon>
        <taxon>Poales</taxon>
        <taxon>Poaceae</taxon>
        <taxon>PACMAD clade</taxon>
        <taxon>Panicoideae</taxon>
        <taxon>Andropogonodae</taxon>
        <taxon>Paspaleae</taxon>
        <taxon>Paspalinae</taxon>
        <taxon>Paspalum</taxon>
    </lineage>
</organism>
<dbReference type="Pfam" id="PF13976">
    <property type="entry name" value="gag_pre-integrs"/>
    <property type="match status" value="1"/>
</dbReference>
<accession>A0AAQ3SVP6</accession>
<dbReference type="PANTHER" id="PTHR33377">
    <property type="entry name" value="OS10G0134700 PROTEIN-RELATED"/>
    <property type="match status" value="1"/>
</dbReference>
<dbReference type="InterPro" id="IPR043502">
    <property type="entry name" value="DNA/RNA_pol_sf"/>
</dbReference>
<dbReference type="InterPro" id="IPR013181">
    <property type="entry name" value="DUF1719"/>
</dbReference>
<evidence type="ECO:0000259" key="4">
    <source>
        <dbReference type="Pfam" id="PF25597"/>
    </source>
</evidence>
<name>A0AAQ3SVP6_PASNO</name>
<dbReference type="PANTHER" id="PTHR33377:SF4">
    <property type="entry name" value="OS07G0285800 PROTEIN"/>
    <property type="match status" value="1"/>
</dbReference>
<dbReference type="Proteomes" id="UP001341281">
    <property type="component" value="Chromosome 03"/>
</dbReference>
<dbReference type="EMBL" id="CP144747">
    <property type="protein sequence ID" value="WVZ61695.1"/>
    <property type="molecule type" value="Genomic_DNA"/>
</dbReference>
<proteinExistence type="predicted"/>
<dbReference type="SMART" id="SM01157">
    <property type="entry name" value="DUF1719"/>
    <property type="match status" value="2"/>
</dbReference>
<feature type="domain" description="Reverse transcriptase Ty1/copia-type" evidence="2">
    <location>
        <begin position="739"/>
        <end position="914"/>
    </location>
</feature>
<feature type="domain" description="GAG-pre-integrase" evidence="3">
    <location>
        <begin position="118"/>
        <end position="179"/>
    </location>
</feature>
<dbReference type="Pfam" id="PF08224">
    <property type="entry name" value="DUF1719"/>
    <property type="match status" value="2"/>
</dbReference>
<keyword evidence="6" id="KW-1185">Reference proteome</keyword>
<evidence type="ECO:0000313" key="6">
    <source>
        <dbReference type="Proteomes" id="UP001341281"/>
    </source>
</evidence>
<feature type="domain" description="Reverse transcriptase Ty1/copia-type" evidence="2">
    <location>
        <begin position="462"/>
        <end position="510"/>
    </location>
</feature>
<dbReference type="InterPro" id="IPR057670">
    <property type="entry name" value="SH3_retrovirus"/>
</dbReference>
<sequence>MKYDIPLLDYDTRFSLWQVKMRAVLSQADLDDAFDKFGNKDSKSWSDEERRRDPKEKMKQMVSSDGSASNGEALAARGRTEKKSNNGSRGYKYSGGDGVLKVSKGSLIVMKADLKSANLYRLHGTTITGDAAVISNSLSDSDATNLWHMRLGHMSELGLQILSKRGLLDGHSHCVFGKHKRVKFNTSTHTSKGILDYVHSDLWGPSRKPSHVGSRYMLTIIDDYSRKRFWAEATSTACYLINRSPSITLDKKTPIEVWSGSPADYSQWRVFGCTAYAHIDNGKLEPRAIKCIFLGYQTGVKGYKLWNPQTQKVVLSRNVIFNETAMLSDNLSSDAPIEGQQKSSVQVEHFIDVDNTPENDNDAVQDADIPDNSPIVDDSSSVEHCSPVVQPPQHSIAADRSVRTRKPTRRLIEECNVAYALSVAEEIEGNSEPSNYSEAITSADCNNWVTAMQDEMESLDKNGTWDLVKLPIDKKPVRCKWIFKRKEGISPSEPARFKARLVAKGYSQILVDTWLILVRSIGGLFSGFLDICVFGKSRDGLVGYVDSDHAGDLDKRRSLTGYVFTVGGCAISWKACLQATVALSTTEAEYMAISEACKEAIWLRGLYSELCGVSCSCVTIYCDSQSAIYLTKDQMFHERTKHIDVRYHFIRGVIAEGGIKVRKISTHDNPADMMTKHVPTSKFELCSSLVGIKPGLAVRELQEDLLLVEGEEPATFAQAEQEEVWRRAMQDEISSIEENQTWKLVNPPPGHRPIGLKWVFKLKKDAAGRVFKHKARLVAKGYVQREGVDFGEVFAPVARLDSVRLLLALAAQEGWTVHHMDVKSAFLNGELEKEVYVVQPPGFVVEGQENKVYKLAGQSSVWTSTGTKSLEYQAGQYTEKSRPLEHGLYARGSGDARTLVGVYVDDLIIVGKTLSYELVQGIQLRCYFHIWPINFEKRGVEAELSYAYDDRKMPHNSFQLRLMLQLSESTDIEAVSKGISFVMGKREEKASQGHMMERLQVTVNDLEFALERSTKLPITDVSLIQRRKMINCAYVEAMELLSKHKQQSVQDLEEIAQGVKRKRSWINRAKDLLISSYSGLNMDDVRRFEWFADCAGKFVRDVESGCSLRHYTFSNPIVRHLLEGKILKYGLDQRNQPRSFYIWPTHSEERGVEAVLGYHYEDSTMVEKCFFLLLVVRLSECIDIVQIATKGLQLLKTQFKIAAESAMGELTLLPNLQDIAHSLAFQSCTPKSLDFVAQTQHVAEKVGINFVVTTTSRQSYHTYSQSKFFSGGFIVICHMSALEPRSSNEVAAGGSINRRWTSPLGVTFGFAPHSVYEVPQGSYAVETIGNVIEHRDTSIRQMVETIKSDAINCLLGQPKLTEYRLDWYSRNGAAGFHGMVGSAIVQEAVSRVVSFVLVKRKETSSQGRNMERLEMAVNDLEFALERSKKLPITNVSLLQRRKMIKCAYIEAMELLDKHKQQLEIAQVVKRKRPWVIHAKSLSISSSSSADGLNSDDVRRFEWFADCAGKFVSDVETGCSLWHHTFCNPIVRLLLEGKTISYELEQGNRLQCFNIWPTCSEERGLEVGFGYRYDDNKIAGEKSFRVLLVLRLSESIDIVGVATKCLQFLTYQFKPAAESAMGELSLVPNLSIQGIVQSYVPPWFGIEERHAELIQLCRPDPACCKARRHGLCGNNNVSSELPHIFPEQVIFFIFRCYISAIEPNLCSSSNESGSRSDISRGGWMSPLAVTVAFAPHSVHDVLQDSYAVETVGGTKERRDASIQQVTKTAKSEAINCLLRQPELMTGYRIDWYASKHGGAWFEVEKPIMEKECKRRTTRKCFKTAIRLQRRIDHSRKTRRMLMLAGGQVHASHTRCPCTQRSRLPVALRRDPPTLTPLAHSVVPACDEGLIIEGGGAQPSVQSYGDATDVACPRSRAELKGLV</sequence>
<evidence type="ECO:0000259" key="2">
    <source>
        <dbReference type="Pfam" id="PF07727"/>
    </source>
</evidence>
<dbReference type="SUPFAM" id="SSF53098">
    <property type="entry name" value="Ribonuclease H-like"/>
    <property type="match status" value="1"/>
</dbReference>
<dbReference type="InterPro" id="IPR012337">
    <property type="entry name" value="RNaseH-like_sf"/>
</dbReference>
<feature type="compositionally biased region" description="Polar residues" evidence="1">
    <location>
        <begin position="61"/>
        <end position="70"/>
    </location>
</feature>
<dbReference type="CDD" id="cd09272">
    <property type="entry name" value="RNase_HI_RT_Ty1"/>
    <property type="match status" value="1"/>
</dbReference>
<dbReference type="InterPro" id="IPR013103">
    <property type="entry name" value="RVT_2"/>
</dbReference>
<evidence type="ECO:0000259" key="3">
    <source>
        <dbReference type="Pfam" id="PF13976"/>
    </source>
</evidence>
<feature type="compositionally biased region" description="Basic and acidic residues" evidence="1">
    <location>
        <begin position="39"/>
        <end position="59"/>
    </location>
</feature>
<dbReference type="Pfam" id="PF07727">
    <property type="entry name" value="RVT_2"/>
    <property type="match status" value="2"/>
</dbReference>
<feature type="region of interest" description="Disordered" evidence="1">
    <location>
        <begin position="354"/>
        <end position="394"/>
    </location>
</feature>
<feature type="domain" description="Retroviral polymerase SH3-like" evidence="4">
    <location>
        <begin position="273"/>
        <end position="331"/>
    </location>
</feature>
<gene>
    <name evidence="5" type="ORF">U9M48_011528</name>
</gene>
<feature type="compositionally biased region" description="Acidic residues" evidence="1">
    <location>
        <begin position="355"/>
        <end position="369"/>
    </location>
</feature>
<evidence type="ECO:0000313" key="5">
    <source>
        <dbReference type="EMBL" id="WVZ61695.1"/>
    </source>
</evidence>
<dbReference type="InterPro" id="IPR025724">
    <property type="entry name" value="GAG-pre-integrase_dom"/>
</dbReference>
<evidence type="ECO:0000256" key="1">
    <source>
        <dbReference type="SAM" id="MobiDB-lite"/>
    </source>
</evidence>
<reference evidence="5 6" key="1">
    <citation type="submission" date="2024-02" db="EMBL/GenBank/DDBJ databases">
        <title>High-quality chromosome-scale genome assembly of Pensacola bahiagrass (Paspalum notatum Flugge var. saurae).</title>
        <authorList>
            <person name="Vega J.M."/>
            <person name="Podio M."/>
            <person name="Orjuela J."/>
            <person name="Siena L.A."/>
            <person name="Pessino S.C."/>
            <person name="Combes M.C."/>
            <person name="Mariac C."/>
            <person name="Albertini E."/>
            <person name="Pupilli F."/>
            <person name="Ortiz J.P.A."/>
            <person name="Leblanc O."/>
        </authorList>
    </citation>
    <scope>NUCLEOTIDE SEQUENCE [LARGE SCALE GENOMIC DNA]</scope>
    <source>
        <strain evidence="5">R1</strain>
        <tissue evidence="5">Leaf</tissue>
    </source>
</reference>
<dbReference type="Pfam" id="PF25597">
    <property type="entry name" value="SH3_retrovirus"/>
    <property type="match status" value="1"/>
</dbReference>
<protein>
    <submittedName>
        <fullName evidence="5">Uncharacterized protein</fullName>
    </submittedName>
</protein>
<feature type="region of interest" description="Disordered" evidence="1">
    <location>
        <begin position="39"/>
        <end position="90"/>
    </location>
</feature>